<protein>
    <recommendedName>
        <fullName evidence="2">PIPK domain-containing protein</fullName>
    </recommendedName>
</protein>
<organism evidence="3">
    <name type="scientific">Oikopleura dioica</name>
    <name type="common">Tunicate</name>
    <dbReference type="NCBI Taxonomy" id="34765"/>
    <lineage>
        <taxon>Eukaryota</taxon>
        <taxon>Metazoa</taxon>
        <taxon>Chordata</taxon>
        <taxon>Tunicata</taxon>
        <taxon>Appendicularia</taxon>
        <taxon>Copelata</taxon>
        <taxon>Oikopleuridae</taxon>
        <taxon>Oikopleura</taxon>
    </lineage>
</organism>
<reference evidence="3" key="1">
    <citation type="journal article" date="2010" name="Science">
        <title>Plasticity of animal genome architecture unmasked by rapid evolution of a pelagic tunicate.</title>
        <authorList>
            <person name="Denoeud F."/>
            <person name="Henriet S."/>
            <person name="Mungpakdee S."/>
            <person name="Aury J.M."/>
            <person name="Da Silva C."/>
            <person name="Brinkmann H."/>
            <person name="Mikhaleva J."/>
            <person name="Olsen L.C."/>
            <person name="Jubin C."/>
            <person name="Canestro C."/>
            <person name="Bouquet J.M."/>
            <person name="Danks G."/>
            <person name="Poulain J."/>
            <person name="Campsteijn C."/>
            <person name="Adamski M."/>
            <person name="Cross I."/>
            <person name="Yadetie F."/>
            <person name="Muffato M."/>
            <person name="Louis A."/>
            <person name="Butcher S."/>
            <person name="Tsagkogeorga G."/>
            <person name="Konrad A."/>
            <person name="Singh S."/>
            <person name="Jensen M.F."/>
            <person name="Cong E.H."/>
            <person name="Eikeseth-Otteraa H."/>
            <person name="Noel B."/>
            <person name="Anthouard V."/>
            <person name="Porcel B.M."/>
            <person name="Kachouri-Lafond R."/>
            <person name="Nishino A."/>
            <person name="Ugolini M."/>
            <person name="Chourrout P."/>
            <person name="Nishida H."/>
            <person name="Aasland R."/>
            <person name="Huzurbazar S."/>
            <person name="Westhof E."/>
            <person name="Delsuc F."/>
            <person name="Lehrach H."/>
            <person name="Reinhardt R."/>
            <person name="Weissenbach J."/>
            <person name="Roy S.W."/>
            <person name="Artiguenave F."/>
            <person name="Postlethwait J.H."/>
            <person name="Manak J.R."/>
            <person name="Thompson E.M."/>
            <person name="Jaillon O."/>
            <person name="Du Pasquier L."/>
            <person name="Boudinot P."/>
            <person name="Liberles D.A."/>
            <person name="Volff J.N."/>
            <person name="Philippe H."/>
            <person name="Lenhard B."/>
            <person name="Roest Crollius H."/>
            <person name="Wincker P."/>
            <person name="Chourrout D."/>
        </authorList>
    </citation>
    <scope>NUCLEOTIDE SEQUENCE [LARGE SCALE GENOMIC DNA]</scope>
</reference>
<dbReference type="AlphaFoldDB" id="E4XK93"/>
<dbReference type="Gene3D" id="3.30.810.10">
    <property type="entry name" value="2-Layer Sandwich"/>
    <property type="match status" value="1"/>
</dbReference>
<proteinExistence type="predicted"/>
<keyword evidence="1" id="KW-0808">Transferase</keyword>
<dbReference type="OrthoDB" id="20783at2759"/>
<accession>E4XK93</accession>
<sequence>MSEENQSFVKMEREESANFFDIVKLTKERANEKKNEEFSTKINRKETVRLGKHTKFNETTNAFIFKRSQGDEIGLALQFAIIHLTELFKKNKSSKDDLLLFQDFQKTKKVYFPAAGSENTPKHTLSDFKFKAQSPKGFQYFRNALGISDEDYISTIAKDKLKVMGNPAKSGALMWTTSDNQYVFKTVSKAQSKFLKQMLLGYYMTLHQHPNTFLTKFYGLYTLRMRKRSIRIVVMRNFFPHGIELTHKFDLKGSTISREAGEKEKQKSQPTYRDLDFNEIFKSLYLEPQYYSEIENSIKFDSTVLDAYNIFDYSLLLGVVKPKDQGIIKDLQRKMSRENFQNMVFQGGIPAKDKDGAQCYLYIGIVDMLQEYDLAHKLQYVWKAVKHGPHNLHKVSVQPPGKYKHRFDSYMLNNIFQPKKIEEKTPELEERIPAKNWQKAISLAIKNGKDLN</sequence>
<keyword evidence="1" id="KW-0418">Kinase</keyword>
<dbReference type="InParanoid" id="E4XK93"/>
<dbReference type="Gene3D" id="3.30.800.10">
    <property type="entry name" value="Phosphatidylinositol Phosphate Kinase II Beta"/>
    <property type="match status" value="1"/>
</dbReference>
<evidence type="ECO:0000256" key="1">
    <source>
        <dbReference type="PROSITE-ProRule" id="PRU00781"/>
    </source>
</evidence>
<evidence type="ECO:0000313" key="4">
    <source>
        <dbReference type="Proteomes" id="UP000001307"/>
    </source>
</evidence>
<gene>
    <name evidence="3" type="ORF">GSOID_T00013055001</name>
</gene>
<dbReference type="GO" id="GO:0016308">
    <property type="term" value="F:1-phosphatidylinositol-4-phosphate 5-kinase activity"/>
    <property type="evidence" value="ECO:0007669"/>
    <property type="project" value="TreeGrafter"/>
</dbReference>
<dbReference type="InterPro" id="IPR023610">
    <property type="entry name" value="PInositol-4/5-P-5/4-kinase"/>
</dbReference>
<feature type="domain" description="PIPK" evidence="2">
    <location>
        <begin position="67"/>
        <end position="415"/>
    </location>
</feature>
<dbReference type="GO" id="GO:0046854">
    <property type="term" value="P:phosphatidylinositol phosphate biosynthetic process"/>
    <property type="evidence" value="ECO:0007669"/>
    <property type="project" value="TreeGrafter"/>
</dbReference>
<evidence type="ECO:0000313" key="3">
    <source>
        <dbReference type="EMBL" id="CBY24881.1"/>
    </source>
</evidence>
<dbReference type="SUPFAM" id="SSF56104">
    <property type="entry name" value="SAICAR synthase-like"/>
    <property type="match status" value="1"/>
</dbReference>
<dbReference type="GO" id="GO:0005524">
    <property type="term" value="F:ATP binding"/>
    <property type="evidence" value="ECO:0007669"/>
    <property type="project" value="UniProtKB-UniRule"/>
</dbReference>
<dbReference type="InterPro" id="IPR027484">
    <property type="entry name" value="PInositol-4-P-5-kinase_N"/>
</dbReference>
<dbReference type="Pfam" id="PF01504">
    <property type="entry name" value="PIP5K"/>
    <property type="match status" value="1"/>
</dbReference>
<dbReference type="InterPro" id="IPR002498">
    <property type="entry name" value="PInositol-4-P-4/5-kinase_core"/>
</dbReference>
<dbReference type="SMART" id="SM00330">
    <property type="entry name" value="PIPKc"/>
    <property type="match status" value="1"/>
</dbReference>
<dbReference type="GO" id="GO:0005886">
    <property type="term" value="C:plasma membrane"/>
    <property type="evidence" value="ECO:0007669"/>
    <property type="project" value="TreeGrafter"/>
</dbReference>
<name>E4XK93_OIKDI</name>
<dbReference type="PANTHER" id="PTHR23086">
    <property type="entry name" value="PHOSPHATIDYLINOSITOL-4-PHOSPHATE 5-KINASE"/>
    <property type="match status" value="1"/>
</dbReference>
<dbReference type="InterPro" id="IPR027483">
    <property type="entry name" value="PInositol-4-P-4/5-kinase_C_sf"/>
</dbReference>
<keyword evidence="4" id="KW-1185">Reference proteome</keyword>
<evidence type="ECO:0000259" key="2">
    <source>
        <dbReference type="PROSITE" id="PS51455"/>
    </source>
</evidence>
<keyword evidence="1" id="KW-0067">ATP-binding</keyword>
<dbReference type="EMBL" id="FN653064">
    <property type="protein sequence ID" value="CBY24881.1"/>
    <property type="molecule type" value="Genomic_DNA"/>
</dbReference>
<dbReference type="PROSITE" id="PS51455">
    <property type="entry name" value="PIPK"/>
    <property type="match status" value="1"/>
</dbReference>
<dbReference type="PANTHER" id="PTHR23086:SF101">
    <property type="entry name" value="LP03320P-RELATED"/>
    <property type="match status" value="1"/>
</dbReference>
<dbReference type="Proteomes" id="UP000001307">
    <property type="component" value="Unassembled WGS sequence"/>
</dbReference>
<keyword evidence="1" id="KW-0547">Nucleotide-binding</keyword>